<keyword evidence="3 9" id="KW-0238">DNA-binding</keyword>
<evidence type="ECO:0000256" key="12">
    <source>
        <dbReference type="SAM" id="MobiDB-lite"/>
    </source>
</evidence>
<feature type="region of interest" description="Disordered" evidence="12">
    <location>
        <begin position="1"/>
        <end position="81"/>
    </location>
</feature>
<evidence type="ECO:0000256" key="7">
    <source>
        <dbReference type="ARBA" id="ARBA00025748"/>
    </source>
</evidence>
<dbReference type="InterPro" id="IPR017970">
    <property type="entry name" value="Homeobox_CS"/>
</dbReference>
<dbReference type="Gene3D" id="1.10.10.60">
    <property type="entry name" value="Homeodomain-like"/>
    <property type="match status" value="1"/>
</dbReference>
<dbReference type="GO" id="GO:0009414">
    <property type="term" value="P:response to water deprivation"/>
    <property type="evidence" value="ECO:0007669"/>
    <property type="project" value="UniProtKB-ARBA"/>
</dbReference>
<comment type="function">
    <text evidence="11">Transcription factor.</text>
</comment>
<evidence type="ECO:0000313" key="15">
    <source>
        <dbReference type="Proteomes" id="UP001151532"/>
    </source>
</evidence>
<name>A0A9Q0PDU2_SALPP</name>
<feature type="DNA-binding region" description="Homeobox" evidence="9">
    <location>
        <begin position="72"/>
        <end position="131"/>
    </location>
</feature>
<evidence type="ECO:0000256" key="10">
    <source>
        <dbReference type="RuleBase" id="RU000682"/>
    </source>
</evidence>
<sequence length="271" mass="30972">MPPRYREKSTVGYHAGYKAPQTEDKKAATKPLQSVRPGEDPTSKMFEEEEYSPSETEPFSCMNGATTSRKKKNKNKRRFSDEQIKSLESMFESETRLEPRKKMQLAKELGLQPRQVAIWFQNKRARWKSKQLERDYSILRASYNSLASRFETLKKEKQALVVQKPGEEGDCQGPAVNSREGKSVNADTTKGESETNPRLSIERSEHGLGVLSDEDSSIKAEYFELEEEPNLISMVEPADGSLTSQEDWGSLDSDGLFDQSSSDYQWWDFWA</sequence>
<dbReference type="PROSITE" id="PS00027">
    <property type="entry name" value="HOMEOBOX_1"/>
    <property type="match status" value="1"/>
</dbReference>
<keyword evidence="5 11" id="KW-0804">Transcription</keyword>
<comment type="similarity">
    <text evidence="7 11">Belongs to the HD-ZIP homeobox family. Class I subfamily.</text>
</comment>
<dbReference type="Proteomes" id="UP001151532">
    <property type="component" value="Chromosome 2"/>
</dbReference>
<feature type="compositionally biased region" description="Basic residues" evidence="12">
    <location>
        <begin position="68"/>
        <end position="77"/>
    </location>
</feature>
<evidence type="ECO:0000256" key="2">
    <source>
        <dbReference type="ARBA" id="ARBA00023015"/>
    </source>
</evidence>
<comment type="caution">
    <text evidence="14">The sequence shown here is derived from an EMBL/GenBank/DDBJ whole genome shotgun (WGS) entry which is preliminary data.</text>
</comment>
<dbReference type="PANTHER" id="PTHR24326">
    <property type="entry name" value="HOMEOBOX-LEUCINE ZIPPER PROTEIN"/>
    <property type="match status" value="1"/>
</dbReference>
<dbReference type="CDD" id="cd00086">
    <property type="entry name" value="homeodomain"/>
    <property type="match status" value="1"/>
</dbReference>
<protein>
    <recommendedName>
        <fullName evidence="11">Homeobox-leucine zipper protein</fullName>
    </recommendedName>
    <alternativeName>
        <fullName evidence="11">HD-ZIP protein</fullName>
    </alternativeName>
    <alternativeName>
        <fullName evidence="11">Homeodomain transcription factor</fullName>
    </alternativeName>
</protein>
<proteinExistence type="inferred from homology"/>
<dbReference type="GO" id="GO:0005634">
    <property type="term" value="C:nucleus"/>
    <property type="evidence" value="ECO:0007669"/>
    <property type="project" value="UniProtKB-SubCell"/>
</dbReference>
<dbReference type="PRINTS" id="PR00031">
    <property type="entry name" value="HTHREPRESSR"/>
</dbReference>
<dbReference type="OrthoDB" id="6159439at2759"/>
<dbReference type="InterPro" id="IPR000047">
    <property type="entry name" value="HTH_motif"/>
</dbReference>
<evidence type="ECO:0000256" key="1">
    <source>
        <dbReference type="ARBA" id="ARBA00004123"/>
    </source>
</evidence>
<keyword evidence="2 11" id="KW-0805">Transcription regulation</keyword>
<feature type="region of interest" description="Disordered" evidence="12">
    <location>
        <begin position="163"/>
        <end position="206"/>
    </location>
</feature>
<comment type="function">
    <text evidence="8">Probable transcription activator that may act as growth regulators in response to water deficit.</text>
</comment>
<dbReference type="InterPro" id="IPR009057">
    <property type="entry name" value="Homeodomain-like_sf"/>
</dbReference>
<dbReference type="InterPro" id="IPR003106">
    <property type="entry name" value="Leu_zip_homeo"/>
</dbReference>
<reference evidence="14" key="1">
    <citation type="submission" date="2022-11" db="EMBL/GenBank/DDBJ databases">
        <authorList>
            <person name="Hyden B.L."/>
            <person name="Feng K."/>
            <person name="Yates T."/>
            <person name="Jawdy S."/>
            <person name="Smart L.B."/>
            <person name="Muchero W."/>
        </authorList>
    </citation>
    <scope>NUCLEOTIDE SEQUENCE</scope>
    <source>
        <tissue evidence="14">Shoot tip</tissue>
    </source>
</reference>
<keyword evidence="15" id="KW-1185">Reference proteome</keyword>
<evidence type="ECO:0000256" key="6">
    <source>
        <dbReference type="ARBA" id="ARBA00023242"/>
    </source>
</evidence>
<evidence type="ECO:0000256" key="11">
    <source>
        <dbReference type="RuleBase" id="RU369038"/>
    </source>
</evidence>
<accession>A0A9Q0PDU2</accession>
<dbReference type="EMBL" id="JAPFFK010000019">
    <property type="protein sequence ID" value="KAJ6686382.1"/>
    <property type="molecule type" value="Genomic_DNA"/>
</dbReference>
<dbReference type="InterPro" id="IPR001356">
    <property type="entry name" value="HD"/>
</dbReference>
<reference evidence="14" key="2">
    <citation type="journal article" date="2023" name="Int. J. Mol. Sci.">
        <title>De Novo Assembly and Annotation of 11 Diverse Shrub Willow (Salix) Genomes Reveals Novel Gene Organization in Sex-Linked Regions.</title>
        <authorList>
            <person name="Hyden B."/>
            <person name="Feng K."/>
            <person name="Yates T.B."/>
            <person name="Jawdy S."/>
            <person name="Cereghino C."/>
            <person name="Smart L.B."/>
            <person name="Muchero W."/>
        </authorList>
    </citation>
    <scope>NUCLEOTIDE SEQUENCE</scope>
    <source>
        <tissue evidence="14">Shoot tip</tissue>
    </source>
</reference>
<keyword evidence="4 9" id="KW-0371">Homeobox</keyword>
<gene>
    <name evidence="14" type="ORF">OIU79_016210</name>
</gene>
<dbReference type="Pfam" id="PF00046">
    <property type="entry name" value="Homeodomain"/>
    <property type="match status" value="1"/>
</dbReference>
<feature type="compositionally biased region" description="Basic and acidic residues" evidence="12">
    <location>
        <begin position="189"/>
        <end position="206"/>
    </location>
</feature>
<evidence type="ECO:0000313" key="14">
    <source>
        <dbReference type="EMBL" id="KAJ6686382.1"/>
    </source>
</evidence>
<dbReference type="GO" id="GO:0009737">
    <property type="term" value="P:response to abscisic acid"/>
    <property type="evidence" value="ECO:0007669"/>
    <property type="project" value="UniProtKB-ARBA"/>
</dbReference>
<dbReference type="PANTHER" id="PTHR24326:SF604">
    <property type="entry name" value="HOMEOBOX-LEUCINE ZIPPER PROTEIN ATHB-7"/>
    <property type="match status" value="1"/>
</dbReference>
<dbReference type="SUPFAM" id="SSF46689">
    <property type="entry name" value="Homeodomain-like"/>
    <property type="match status" value="1"/>
</dbReference>
<dbReference type="Pfam" id="PF02183">
    <property type="entry name" value="HALZ"/>
    <property type="match status" value="1"/>
</dbReference>
<evidence type="ECO:0000256" key="3">
    <source>
        <dbReference type="ARBA" id="ARBA00023125"/>
    </source>
</evidence>
<evidence type="ECO:0000259" key="13">
    <source>
        <dbReference type="PROSITE" id="PS50071"/>
    </source>
</evidence>
<dbReference type="PROSITE" id="PS50071">
    <property type="entry name" value="HOMEOBOX_2"/>
    <property type="match status" value="1"/>
</dbReference>
<keyword evidence="6 9" id="KW-0539">Nucleus</keyword>
<dbReference type="GO" id="GO:0000976">
    <property type="term" value="F:transcription cis-regulatory region binding"/>
    <property type="evidence" value="ECO:0007669"/>
    <property type="project" value="UniProtKB-ARBA"/>
</dbReference>
<organism evidence="14 15">
    <name type="scientific">Salix purpurea</name>
    <name type="common">Purple osier willow</name>
    <dbReference type="NCBI Taxonomy" id="77065"/>
    <lineage>
        <taxon>Eukaryota</taxon>
        <taxon>Viridiplantae</taxon>
        <taxon>Streptophyta</taxon>
        <taxon>Embryophyta</taxon>
        <taxon>Tracheophyta</taxon>
        <taxon>Spermatophyta</taxon>
        <taxon>Magnoliopsida</taxon>
        <taxon>eudicotyledons</taxon>
        <taxon>Gunneridae</taxon>
        <taxon>Pentapetalae</taxon>
        <taxon>rosids</taxon>
        <taxon>fabids</taxon>
        <taxon>Malpighiales</taxon>
        <taxon>Salicaceae</taxon>
        <taxon>Saliceae</taxon>
        <taxon>Salix</taxon>
    </lineage>
</organism>
<evidence type="ECO:0000256" key="5">
    <source>
        <dbReference type="ARBA" id="ARBA00023163"/>
    </source>
</evidence>
<feature type="compositionally biased region" description="Basic and acidic residues" evidence="12">
    <location>
        <begin position="37"/>
        <end position="46"/>
    </location>
</feature>
<dbReference type="GO" id="GO:0045893">
    <property type="term" value="P:positive regulation of DNA-templated transcription"/>
    <property type="evidence" value="ECO:0007669"/>
    <property type="project" value="TreeGrafter"/>
</dbReference>
<evidence type="ECO:0000256" key="4">
    <source>
        <dbReference type="ARBA" id="ARBA00023155"/>
    </source>
</evidence>
<dbReference type="SMART" id="SM00389">
    <property type="entry name" value="HOX"/>
    <property type="match status" value="1"/>
</dbReference>
<dbReference type="FunFam" id="1.10.10.60:FF:000293">
    <property type="entry name" value="Homeobox-leucine zipper protein ATHB-7"/>
    <property type="match status" value="1"/>
</dbReference>
<comment type="subcellular location">
    <subcellularLocation>
        <location evidence="1 9 10">Nucleus</location>
    </subcellularLocation>
</comment>
<evidence type="ECO:0000256" key="8">
    <source>
        <dbReference type="ARBA" id="ARBA00058361"/>
    </source>
</evidence>
<dbReference type="InterPro" id="IPR045224">
    <property type="entry name" value="HDZip_class_I_plant"/>
</dbReference>
<evidence type="ECO:0000256" key="9">
    <source>
        <dbReference type="PROSITE-ProRule" id="PRU00108"/>
    </source>
</evidence>
<dbReference type="GO" id="GO:0000981">
    <property type="term" value="F:DNA-binding transcription factor activity, RNA polymerase II-specific"/>
    <property type="evidence" value="ECO:0007669"/>
    <property type="project" value="UniProtKB-UniRule"/>
</dbReference>
<dbReference type="AlphaFoldDB" id="A0A9Q0PDU2"/>
<feature type="domain" description="Homeobox" evidence="13">
    <location>
        <begin position="70"/>
        <end position="130"/>
    </location>
</feature>